<sequence>MEGNVVLLFQFILFGGISAIIFNLSNNIFYCITYHASYNLLIMILATIL</sequence>
<keyword evidence="1" id="KW-0812">Transmembrane</keyword>
<name>A0A3D4S3H1_9ENTE</name>
<dbReference type="AlphaFoldDB" id="A0A3D4S3H1"/>
<gene>
    <name evidence="2" type="ORF">DIW15_01395</name>
</gene>
<feature type="transmembrane region" description="Helical" evidence="1">
    <location>
        <begin position="31"/>
        <end position="48"/>
    </location>
</feature>
<evidence type="ECO:0000313" key="2">
    <source>
        <dbReference type="EMBL" id="HCS93347.1"/>
    </source>
</evidence>
<accession>A0A3D4S3H1</accession>
<evidence type="ECO:0000313" key="3">
    <source>
        <dbReference type="Proteomes" id="UP000262195"/>
    </source>
</evidence>
<comment type="caution">
    <text evidence="2">The sequence shown here is derived from an EMBL/GenBank/DDBJ whole genome shotgun (WGS) entry which is preliminary data.</text>
</comment>
<keyword evidence="1" id="KW-0472">Membrane</keyword>
<keyword evidence="1" id="KW-1133">Transmembrane helix</keyword>
<dbReference type="Proteomes" id="UP000262195">
    <property type="component" value="Unassembled WGS sequence"/>
</dbReference>
<organism evidence="2 3">
    <name type="scientific">Bavariicoccus seileri</name>
    <dbReference type="NCBI Taxonomy" id="549685"/>
    <lineage>
        <taxon>Bacteria</taxon>
        <taxon>Bacillati</taxon>
        <taxon>Bacillota</taxon>
        <taxon>Bacilli</taxon>
        <taxon>Lactobacillales</taxon>
        <taxon>Enterococcaceae</taxon>
        <taxon>Bavariicoccus</taxon>
    </lineage>
</organism>
<feature type="transmembrane region" description="Helical" evidence="1">
    <location>
        <begin position="6"/>
        <end position="24"/>
    </location>
</feature>
<reference evidence="2 3" key="1">
    <citation type="journal article" date="2018" name="Nat. Biotechnol.">
        <title>A standardized bacterial taxonomy based on genome phylogeny substantially revises the tree of life.</title>
        <authorList>
            <person name="Parks D.H."/>
            <person name="Chuvochina M."/>
            <person name="Waite D.W."/>
            <person name="Rinke C."/>
            <person name="Skarshewski A."/>
            <person name="Chaumeil P.A."/>
            <person name="Hugenholtz P."/>
        </authorList>
    </citation>
    <scope>NUCLEOTIDE SEQUENCE [LARGE SCALE GENOMIC DNA]</scope>
    <source>
        <strain evidence="2">UBA11306</strain>
    </source>
</reference>
<protein>
    <submittedName>
        <fullName evidence="2">Uncharacterized protein</fullName>
    </submittedName>
</protein>
<evidence type="ECO:0000256" key="1">
    <source>
        <dbReference type="SAM" id="Phobius"/>
    </source>
</evidence>
<proteinExistence type="predicted"/>
<dbReference type="EMBL" id="DQHO01000012">
    <property type="protein sequence ID" value="HCS93347.1"/>
    <property type="molecule type" value="Genomic_DNA"/>
</dbReference>